<dbReference type="RefSeq" id="WP_155324435.1">
    <property type="nucleotide sequence ID" value="NZ_AP021876.1"/>
</dbReference>
<dbReference type="KEGG" id="dov:DSCO28_51140"/>
<protein>
    <submittedName>
        <fullName evidence="1">Uncharacterized protein</fullName>
    </submittedName>
</protein>
<proteinExistence type="predicted"/>
<evidence type="ECO:0000313" key="2">
    <source>
        <dbReference type="Proteomes" id="UP000425960"/>
    </source>
</evidence>
<name>A0A5K7ZWE5_9BACT</name>
<accession>A0A5K7ZWE5</accession>
<reference evidence="1 2" key="1">
    <citation type="submission" date="2019-11" db="EMBL/GenBank/DDBJ databases">
        <title>Comparative genomics of hydrocarbon-degrading Desulfosarcina strains.</title>
        <authorList>
            <person name="Watanabe M."/>
            <person name="Kojima H."/>
            <person name="Fukui M."/>
        </authorList>
    </citation>
    <scope>NUCLEOTIDE SEQUENCE [LARGE SCALE GENOMIC DNA]</scope>
    <source>
        <strain evidence="1 2">28bB2T</strain>
    </source>
</reference>
<sequence>MTDSKSDKTRPDSARWLFLTNQMNLQMMLAAGLLMSREGFGDKYYRDLLDDCPGWIPLFPNTVPRALVDRVVAEARHLTPVAVEVDISALAGPAKTVSVFGSPQDITLPEVQGNTAEILLVPAPLPLSLIKKIYFKSAADKTAFVNRARAQYRNVPEAWFAKASGKKWFAGQSACTPGPIAPRETVPGLMARAQALGGTFALLFHLANRSDTGSRYYQWLAGMTDDSPEVDPILTFFPAWLRREAVFPPNKIQVNLFWTLVNDIVSTQSRELSRDVVLESIQREIEQLDDHARERYRESLSRLGDDLKALRGLSDDTLDALFQRHSRTFSRALILFFLMNSGRELLAFAHAALATDDVLAAAILFGAREGWIDLAVDLRHGKRFADDMALRMARACHHAAASGLTVATEAPPALPLRTLLRASEEDRRQQQRIAAAMLEIARRQKWDCIETTIRLPKGQYQLVVEPGSTRLVLDGDVKTIKASVRQDLFWEALSQLPLPLPDALERLARKTVE</sequence>
<evidence type="ECO:0000313" key="1">
    <source>
        <dbReference type="EMBL" id="BBO84548.1"/>
    </source>
</evidence>
<dbReference type="EMBL" id="AP021876">
    <property type="protein sequence ID" value="BBO84548.1"/>
    <property type="molecule type" value="Genomic_DNA"/>
</dbReference>
<dbReference type="AlphaFoldDB" id="A0A5K7ZWE5"/>
<dbReference type="Proteomes" id="UP000425960">
    <property type="component" value="Chromosome"/>
</dbReference>
<gene>
    <name evidence="1" type="ORF">DSCO28_51140</name>
</gene>
<organism evidence="1 2">
    <name type="scientific">Desulfosarcina ovata subsp. sediminis</name>
    <dbReference type="NCBI Taxonomy" id="885957"/>
    <lineage>
        <taxon>Bacteria</taxon>
        <taxon>Pseudomonadati</taxon>
        <taxon>Thermodesulfobacteriota</taxon>
        <taxon>Desulfobacteria</taxon>
        <taxon>Desulfobacterales</taxon>
        <taxon>Desulfosarcinaceae</taxon>
        <taxon>Desulfosarcina</taxon>
    </lineage>
</organism>